<sequence>MQHAVQTRKSNSMFEEGGTECVFRSSCATLDVVFGSGFFFWVGWAVQTKKKGGGRTNEWNIVQNIYSWWKLLG</sequence>
<reference evidence="1" key="1">
    <citation type="submission" date="2023-01" db="EMBL/GenBank/DDBJ databases">
        <authorList>
            <person name="Van Ghelder C."/>
            <person name="Rancurel C."/>
        </authorList>
    </citation>
    <scope>NUCLEOTIDE SEQUENCE</scope>
    <source>
        <strain evidence="1">CNCM I-4278</strain>
    </source>
</reference>
<evidence type="ECO:0000313" key="2">
    <source>
        <dbReference type="Proteomes" id="UP001152607"/>
    </source>
</evidence>
<dbReference type="EMBL" id="CAOQHR010000006">
    <property type="protein sequence ID" value="CAI6336364.1"/>
    <property type="molecule type" value="Genomic_DNA"/>
</dbReference>
<protein>
    <submittedName>
        <fullName evidence="1">Uncharacterized protein</fullName>
    </submittedName>
</protein>
<organism evidence="1 2">
    <name type="scientific">Periconia digitata</name>
    <dbReference type="NCBI Taxonomy" id="1303443"/>
    <lineage>
        <taxon>Eukaryota</taxon>
        <taxon>Fungi</taxon>
        <taxon>Dikarya</taxon>
        <taxon>Ascomycota</taxon>
        <taxon>Pezizomycotina</taxon>
        <taxon>Dothideomycetes</taxon>
        <taxon>Pleosporomycetidae</taxon>
        <taxon>Pleosporales</taxon>
        <taxon>Massarineae</taxon>
        <taxon>Periconiaceae</taxon>
        <taxon>Periconia</taxon>
    </lineage>
</organism>
<accession>A0A9W4XLH3</accession>
<proteinExistence type="predicted"/>
<comment type="caution">
    <text evidence="1">The sequence shown here is derived from an EMBL/GenBank/DDBJ whole genome shotgun (WGS) entry which is preliminary data.</text>
</comment>
<gene>
    <name evidence="1" type="ORF">PDIGIT_LOCUS9462</name>
</gene>
<evidence type="ECO:0000313" key="1">
    <source>
        <dbReference type="EMBL" id="CAI6336364.1"/>
    </source>
</evidence>
<dbReference type="AlphaFoldDB" id="A0A9W4XLH3"/>
<keyword evidence="2" id="KW-1185">Reference proteome</keyword>
<name>A0A9W4XLH3_9PLEO</name>
<dbReference type="Proteomes" id="UP001152607">
    <property type="component" value="Unassembled WGS sequence"/>
</dbReference>